<protein>
    <submittedName>
        <fullName evidence="9">Hemolysin type calcium-binding protein</fullName>
    </submittedName>
</protein>
<dbReference type="PROSITE" id="PS50065">
    <property type="entry name" value="HMG_COA_REDUCTASE_4"/>
    <property type="match status" value="1"/>
</dbReference>
<dbReference type="PANTHER" id="PTHR38340:SF1">
    <property type="entry name" value="S-LAYER PROTEIN"/>
    <property type="match status" value="1"/>
</dbReference>
<dbReference type="GO" id="GO:0090729">
    <property type="term" value="F:toxin activity"/>
    <property type="evidence" value="ECO:0007669"/>
    <property type="project" value="UniProtKB-KW"/>
</dbReference>
<dbReference type="GO" id="GO:0015936">
    <property type="term" value="P:coenzyme A metabolic process"/>
    <property type="evidence" value="ECO:0007669"/>
    <property type="project" value="InterPro"/>
</dbReference>
<reference evidence="10" key="1">
    <citation type="submission" date="2017-08" db="EMBL/GenBank/DDBJ databases">
        <authorList>
            <person name="Varghese N."/>
            <person name="Submissions S."/>
        </authorList>
    </citation>
    <scope>NUCLEOTIDE SEQUENCE [LARGE SCALE GENOMIC DNA]</scope>
    <source>
        <strain evidence="10">JA234</strain>
    </source>
</reference>
<dbReference type="InterPro" id="IPR003995">
    <property type="entry name" value="RTX_toxin_determinant-A"/>
</dbReference>
<evidence type="ECO:0000256" key="7">
    <source>
        <dbReference type="ARBA" id="ARBA00023136"/>
    </source>
</evidence>
<keyword evidence="10" id="KW-1185">Reference proteome</keyword>
<dbReference type="InterPro" id="IPR050557">
    <property type="entry name" value="RTX_toxin/Mannuronan_C5-epim"/>
</dbReference>
<keyword evidence="4" id="KW-0800">Toxin</keyword>
<evidence type="ECO:0000256" key="2">
    <source>
        <dbReference type="ARBA" id="ARBA00004613"/>
    </source>
</evidence>
<evidence type="ECO:0000313" key="10">
    <source>
        <dbReference type="Proteomes" id="UP000219467"/>
    </source>
</evidence>
<dbReference type="PRINTS" id="PR01488">
    <property type="entry name" value="RTXTOXINA"/>
</dbReference>
<keyword evidence="6" id="KW-0843">Virulence</keyword>
<dbReference type="Proteomes" id="UP000219467">
    <property type="component" value="Unassembled WGS sequence"/>
</dbReference>
<feature type="region of interest" description="Disordered" evidence="8">
    <location>
        <begin position="1924"/>
        <end position="1944"/>
    </location>
</feature>
<dbReference type="InterPro" id="IPR002202">
    <property type="entry name" value="HMG_CoA_Rdtase"/>
</dbReference>
<proteinExistence type="predicted"/>
<dbReference type="EMBL" id="OAOQ01000028">
    <property type="protein sequence ID" value="SNX74963.1"/>
    <property type="molecule type" value="Genomic_DNA"/>
</dbReference>
<feature type="region of interest" description="Disordered" evidence="8">
    <location>
        <begin position="676"/>
        <end position="701"/>
    </location>
</feature>
<evidence type="ECO:0000256" key="5">
    <source>
        <dbReference type="ARBA" id="ARBA00022737"/>
    </source>
</evidence>
<dbReference type="PANTHER" id="PTHR38340">
    <property type="entry name" value="S-LAYER PROTEIN"/>
    <property type="match status" value="1"/>
</dbReference>
<dbReference type="GO" id="GO:0016020">
    <property type="term" value="C:membrane"/>
    <property type="evidence" value="ECO:0007669"/>
    <property type="project" value="UniProtKB-SubCell"/>
</dbReference>
<feature type="region of interest" description="Disordered" evidence="8">
    <location>
        <begin position="2026"/>
        <end position="2046"/>
    </location>
</feature>
<name>A0A285D730_9RHOB</name>
<evidence type="ECO:0000256" key="6">
    <source>
        <dbReference type="ARBA" id="ARBA00023026"/>
    </source>
</evidence>
<dbReference type="Gene3D" id="2.150.10.10">
    <property type="entry name" value="Serralysin-like metalloprotease, C-terminal"/>
    <property type="match status" value="16"/>
</dbReference>
<sequence>MATLRLAGNLIANTEGTFNWGHLQIVNATTGQEIEVQSWTNPAPGDPGNFPYFQYNLPRSHAAFTDFAPGSGNANPANYSAIDLDLGDRSGDDVWAVLTTINSFFFSNQPQFGYALLQNSNSYANTLLWMIGLDTASYVAGATPGSVSSFPGAGNNLIVSNAGSPIVSFDLTLTEGKDYLRTGDGDDVLSALGGNDTLYGGAGDDWLSGGANDDSVFGGVGRDTIVADFGNDVLDGGQDEGFFGGEPIDRVDYRGFSRDATIVSSHGLSLVLTASEVATVEKGSLGTDTLFNFEELLGSDLGDTVHVSGTLESVSLGTDLTFLAIYGGANLDAGDTVDLSGVTGDPVDVFMDDVDGGRILVTQGNEAIEDGFSAYQFENVVGTSGNDTVTGNSFRNTIFGAGGDDTIDGGAGHDDLHGGLGNDTLDGGDGADFLFDNGAAEPQREDEDDAAYQQRLQGYDSLGNDVLYGGAGSDILLHSGGQDTFHGGAGDDVYLTVPRTVNSSTTPNNLTIVLSEDAGDPETFIGHDLIAGNGRGVDRVVFEDINLSDVTIRYDYDAFLTGTTISDFNPLFPWTFDALRTEINHYVTIGSIEIVINATGSSLTIEEVIGYQSERIRGLVNAQSEASIAVPFVIQFADGLLDWAQVLLDWSGSANGYSFVDTPLSASAFDARDAFEAERGETEEEQFGDGDGASSRSAGGAAAMSGSFDDVLIGTHVNDRSYGGIGDDFIRTGSGNDILIGGTGADTLDGGTGIDAVSFATATSAVAAYLDPERFLFVTTLGDAIGDQYVAIENMEGSAFNDALNGDEVANLIDGGSGDDTISGLGGLDTLLGGDGNDSITAGIYIDDNDILYVSDTDMYGGAGNDTIRSSSGNDSMFGGSGDDTFELGSFVNIFSPGTPGNDTVNGGTGIDRVEFFSGPVIVDLGAGTAQYVGTYESVRLISVENIGGSGQNDLIIGSDGNNLLSGNDGNDTLVGGFGDDTLEGSDSYYPSNESNAFYGGVGIDTAVVFSNFATASFTYVEGGISILTGTVVNTVYDDVEFVRFNDQAVTYQSIAAGLQTAFGVIDDYVRIEERTTQDIAPFANDLLYQGSPLSLVRINGAMVAQNDVIRLASGATVTVLASGELRLDQAGAYAWLDAGESAMETLTYTATDSTGIERSADLTIIVDGAASLGDQIHLDVPVAFGDTDLTQATARRIANFDIGRGAVVIDGVLVDPNAPPAGVSLQEIDGDTYVIFGDDAVILSDISLAAWQFRFAQVQAGGAGNETLNGTSAAELLSGNGGNDTLNGNGGYDVLAGGTGNDRMTLGNQGGVILGEAGSDTLNGGTGLDRLYGGDGNDVAYGGAGNDLIEGGDGNDNLAGDDGNDTVYGGAGDDTISGGRSADLIFGGSSTASGQDVLDGGEGFDIVTVQNEYRGGVAVGASIDLASGWISWDGAVADEQVLNFEGAFGSSANDTLLGNDEANRLDGVGGDDLLVGAGGNDTITDGYGNDTIYGDAGDDVIYDTAGNDLIFGGDGNDNIRDDAGNDSIYGGAGNDTLRSYVGTDLIDGGEGIDTIDLSFGSTALHVDIDLDAGLIPGTTPDTLISIENAIGSQGNNRLTGALGVNVLDGQAGNDTLLGLGGNDVLQGRAGNDSLDGGTGADTLEGGAGNDIFVVDNPGDVVIELSGEGIDLVQSSVSYTLDLTVENLVLTTGGLTGTGSAYTNQITGSSGSDTLYGLDGNDTLFGGDGADLLNGGNGNDSMVGGFGDDIYVVGSTSDIVIEAAGGGFDTVQSTISYTLGTELENLALTGTAAINGTGNALANTLSGNSAANSLTGGDGNDTLFGGDGNDTLTGGLGSDVMAGGLGDDSYVIDVIGDIVNEALNEGTDTVTSSLSYTLTANVEALILSGTAALNGTGNTAANTLTGNTGANLLQGLGGDDSLFGGTGDDTLDGGSGNDSLTGGSGNDTYIVDSAGDLVIEASSGGTDTVQSTATHTLAAQVENLTLLGSAALNGTGNTLANILIGNTGANSLFGLDGNDSLSGGAGNDSLDGGAGNDSLDGGTGADSMTGGAGNDLFIVDAAGDVVVEASGGGTDTVQSNVSFTLGSDVENLTLLGSSALNGTGNTLANILIGTSGANVLTGLDGNDNLDGGAGNDALDGGAGNDTLTGGTGNDSMVGGLGNDTYVVDSTGDVVVEAVSAGTDLIQSSVSYTLGTDLENLTLTGSAAINGTGNVASNVLTGNTGANTLVGFVGNDSLYGGTGNDSLDGGDGNDILDGGAGNDTLVGGTGNDTYVVDSAADLVVEGAAGGTDLVQSAVTYSLTADLENLTLTGSAAINGTGTATANNLTGNSGANILTAQGGNDSLYGGSGNDTLLAGDGDDYIDGGAGADSMDGGAGNDTFVIDLIGDVVSEAANEGTDTVRSAVTHILGANFEHLFLTGSAAINGTGTVGANDLTGNTGANILTGIDGDDRLYGGSGNDSLFGGNGNDLLDGGSGSDSMDGGDGDDTYTVDAAGDVVTEAASGGTDLVQSSVAFTLGTGLEHLTLTGSSSIAGTGNTLANILTGNSGANTLSGLDGNDFLFGGSGNDTLLGGVGNDSLDGGVGNDSMVGGTGNDIYVVGATTDIVVEAVNEGVDLVESSVSLTLAANVENLTLTGTSGLSGTGNSGANILFGNSGANNMSGLDGDDTLFGGAGNDTLTGGLGADCFVFNSSASGVDVISDFNELDGGGEEGDVLRFEGLGVGTFVYLGTGTFSGGSDNSEARIFGSQVLVDANGDGTADITLTLTGLANANQLSASDFIFV</sequence>
<dbReference type="GO" id="GO:0005576">
    <property type="term" value="C:extracellular region"/>
    <property type="evidence" value="ECO:0007669"/>
    <property type="project" value="UniProtKB-SubCell"/>
</dbReference>
<keyword evidence="3" id="KW-0964">Secreted</keyword>
<comment type="subcellular location">
    <subcellularLocation>
        <location evidence="1">Membrane</location>
    </subcellularLocation>
    <subcellularLocation>
        <location evidence="2">Secreted</location>
    </subcellularLocation>
</comment>
<evidence type="ECO:0000256" key="4">
    <source>
        <dbReference type="ARBA" id="ARBA00022656"/>
    </source>
</evidence>
<feature type="compositionally biased region" description="Low complexity" evidence="8">
    <location>
        <begin position="692"/>
        <end position="701"/>
    </location>
</feature>
<dbReference type="GO" id="GO:0005509">
    <property type="term" value="F:calcium ion binding"/>
    <property type="evidence" value="ECO:0007669"/>
    <property type="project" value="InterPro"/>
</dbReference>
<dbReference type="PRINTS" id="PR00313">
    <property type="entry name" value="CABNDNGRPT"/>
</dbReference>
<keyword evidence="5" id="KW-0677">Repeat</keyword>
<accession>A0A285D730</accession>
<dbReference type="InterPro" id="IPR011049">
    <property type="entry name" value="Serralysin-like_metalloprot_C"/>
</dbReference>
<dbReference type="InterPro" id="IPR001343">
    <property type="entry name" value="Hemolysn_Ca-bd"/>
</dbReference>
<organism evidence="9 10">
    <name type="scientific">Cereibacter ovatus</name>
    <dbReference type="NCBI Taxonomy" id="439529"/>
    <lineage>
        <taxon>Bacteria</taxon>
        <taxon>Pseudomonadati</taxon>
        <taxon>Pseudomonadota</taxon>
        <taxon>Alphaproteobacteria</taxon>
        <taxon>Rhodobacterales</taxon>
        <taxon>Paracoccaceae</taxon>
        <taxon>Cereibacter</taxon>
    </lineage>
</organism>
<evidence type="ECO:0000256" key="3">
    <source>
        <dbReference type="ARBA" id="ARBA00022525"/>
    </source>
</evidence>
<dbReference type="InterPro" id="IPR018511">
    <property type="entry name" value="Hemolysin-typ_Ca-bd_CS"/>
</dbReference>
<evidence type="ECO:0000256" key="8">
    <source>
        <dbReference type="SAM" id="MobiDB-lite"/>
    </source>
</evidence>
<dbReference type="Pfam" id="PF00353">
    <property type="entry name" value="HemolysinCabind"/>
    <property type="match status" value="27"/>
</dbReference>
<dbReference type="PROSITE" id="PS00330">
    <property type="entry name" value="HEMOLYSIN_CALCIUM"/>
    <property type="match status" value="28"/>
</dbReference>
<evidence type="ECO:0000313" key="9">
    <source>
        <dbReference type="EMBL" id="SNX74963.1"/>
    </source>
</evidence>
<dbReference type="OrthoDB" id="733404at2"/>
<dbReference type="GO" id="GO:0004420">
    <property type="term" value="F:hydroxymethylglutaryl-CoA reductase (NADPH) activity"/>
    <property type="evidence" value="ECO:0007669"/>
    <property type="project" value="InterPro"/>
</dbReference>
<gene>
    <name evidence="9" type="ORF">SAMN05878503_12819</name>
</gene>
<dbReference type="SUPFAM" id="SSF51120">
    <property type="entry name" value="beta-Roll"/>
    <property type="match status" value="19"/>
</dbReference>
<evidence type="ECO:0000256" key="1">
    <source>
        <dbReference type="ARBA" id="ARBA00004370"/>
    </source>
</evidence>
<dbReference type="RefSeq" id="WP_097031889.1">
    <property type="nucleotide sequence ID" value="NZ_OAOQ01000028.1"/>
</dbReference>
<keyword evidence="7" id="KW-0472">Membrane</keyword>